<feature type="region of interest" description="Disordered" evidence="3">
    <location>
        <begin position="174"/>
        <end position="228"/>
    </location>
</feature>
<dbReference type="SUPFAM" id="SSF54928">
    <property type="entry name" value="RNA-binding domain, RBD"/>
    <property type="match status" value="1"/>
</dbReference>
<dbReference type="InterPro" id="IPR000504">
    <property type="entry name" value="RRM_dom"/>
</dbReference>
<dbReference type="GO" id="GO:0005634">
    <property type="term" value="C:nucleus"/>
    <property type="evidence" value="ECO:0007669"/>
    <property type="project" value="TreeGrafter"/>
</dbReference>
<feature type="region of interest" description="Disordered" evidence="3">
    <location>
        <begin position="35"/>
        <end position="63"/>
    </location>
</feature>
<dbReference type="InterPro" id="IPR035979">
    <property type="entry name" value="RBD_domain_sf"/>
</dbReference>
<reference evidence="5" key="2">
    <citation type="submission" date="2020-11" db="EMBL/GenBank/DDBJ databases">
        <authorList>
            <consortium name="DOE Joint Genome Institute"/>
            <person name="Kuo A."/>
            <person name="Miyauchi S."/>
            <person name="Kiss E."/>
            <person name="Drula E."/>
            <person name="Kohler A."/>
            <person name="Sanchez-Garcia M."/>
            <person name="Andreopoulos B."/>
            <person name="Barry K.W."/>
            <person name="Bonito G."/>
            <person name="Buee M."/>
            <person name="Carver A."/>
            <person name="Chen C."/>
            <person name="Cichocki N."/>
            <person name="Clum A."/>
            <person name="Culley D."/>
            <person name="Crous P.W."/>
            <person name="Fauchery L."/>
            <person name="Girlanda M."/>
            <person name="Hayes R."/>
            <person name="Keri Z."/>
            <person name="Labutti K."/>
            <person name="Lipzen A."/>
            <person name="Lombard V."/>
            <person name="Magnuson J."/>
            <person name="Maillard F."/>
            <person name="Morin E."/>
            <person name="Murat C."/>
            <person name="Nolan M."/>
            <person name="Ohm R."/>
            <person name="Pangilinan J."/>
            <person name="Pereira M."/>
            <person name="Perotto S."/>
            <person name="Peter M."/>
            <person name="Riley R."/>
            <person name="Sitrit Y."/>
            <person name="Stielow B."/>
            <person name="Szollosi G."/>
            <person name="Zifcakova L."/>
            <person name="Stursova M."/>
            <person name="Spatafora J.W."/>
            <person name="Tedersoo L."/>
            <person name="Vaario L.-M."/>
            <person name="Yamada A."/>
            <person name="Yan M."/>
            <person name="Wang P."/>
            <person name="Xu J."/>
            <person name="Bruns T."/>
            <person name="Baldrian P."/>
            <person name="Vilgalys R."/>
            <person name="Henrissat B."/>
            <person name="Grigoriev I.V."/>
            <person name="Hibbett D."/>
            <person name="Nagy L.G."/>
            <person name="Martin F.M."/>
        </authorList>
    </citation>
    <scope>NUCLEOTIDE SEQUENCE</scope>
    <source>
        <strain evidence="5">UH-Tt-Lm1</strain>
    </source>
</reference>
<dbReference type="Pfam" id="PF00076">
    <property type="entry name" value="RRM_1"/>
    <property type="match status" value="1"/>
</dbReference>
<reference evidence="5" key="1">
    <citation type="journal article" date="2020" name="Nat. Commun.">
        <title>Large-scale genome sequencing of mycorrhizal fungi provides insights into the early evolution of symbiotic traits.</title>
        <authorList>
            <person name="Miyauchi S."/>
            <person name="Kiss E."/>
            <person name="Kuo A."/>
            <person name="Drula E."/>
            <person name="Kohler A."/>
            <person name="Sanchez-Garcia M."/>
            <person name="Morin E."/>
            <person name="Andreopoulos B."/>
            <person name="Barry K.W."/>
            <person name="Bonito G."/>
            <person name="Buee M."/>
            <person name="Carver A."/>
            <person name="Chen C."/>
            <person name="Cichocki N."/>
            <person name="Clum A."/>
            <person name="Culley D."/>
            <person name="Crous P.W."/>
            <person name="Fauchery L."/>
            <person name="Girlanda M."/>
            <person name="Hayes R.D."/>
            <person name="Keri Z."/>
            <person name="LaButti K."/>
            <person name="Lipzen A."/>
            <person name="Lombard V."/>
            <person name="Magnuson J."/>
            <person name="Maillard F."/>
            <person name="Murat C."/>
            <person name="Nolan M."/>
            <person name="Ohm R.A."/>
            <person name="Pangilinan J."/>
            <person name="Pereira M.F."/>
            <person name="Perotto S."/>
            <person name="Peter M."/>
            <person name="Pfister S."/>
            <person name="Riley R."/>
            <person name="Sitrit Y."/>
            <person name="Stielow J.B."/>
            <person name="Szollosi G."/>
            <person name="Zifcakova L."/>
            <person name="Stursova M."/>
            <person name="Spatafora J.W."/>
            <person name="Tedersoo L."/>
            <person name="Vaario L.M."/>
            <person name="Yamada A."/>
            <person name="Yan M."/>
            <person name="Wang P."/>
            <person name="Xu J."/>
            <person name="Bruns T."/>
            <person name="Baldrian P."/>
            <person name="Vilgalys R."/>
            <person name="Dunand C."/>
            <person name="Henrissat B."/>
            <person name="Grigoriev I.V."/>
            <person name="Hibbett D."/>
            <person name="Nagy L.G."/>
            <person name="Martin F.M."/>
        </authorList>
    </citation>
    <scope>NUCLEOTIDE SEQUENCE</scope>
    <source>
        <strain evidence="5">UH-Tt-Lm1</strain>
    </source>
</reference>
<dbReference type="GO" id="GO:0003729">
    <property type="term" value="F:mRNA binding"/>
    <property type="evidence" value="ECO:0007669"/>
    <property type="project" value="TreeGrafter"/>
</dbReference>
<comment type="caution">
    <text evidence="5">The sequence shown here is derived from an EMBL/GenBank/DDBJ whole genome shotgun (WGS) entry which is preliminary data.</text>
</comment>
<feature type="compositionally biased region" description="Polar residues" evidence="3">
    <location>
        <begin position="151"/>
        <end position="164"/>
    </location>
</feature>
<evidence type="ECO:0000256" key="3">
    <source>
        <dbReference type="SAM" id="MobiDB-lite"/>
    </source>
</evidence>
<dbReference type="SMART" id="SM00360">
    <property type="entry name" value="RRM"/>
    <property type="match status" value="1"/>
</dbReference>
<evidence type="ECO:0000256" key="1">
    <source>
        <dbReference type="ARBA" id="ARBA00022884"/>
    </source>
</evidence>
<evidence type="ECO:0000313" key="5">
    <source>
        <dbReference type="EMBL" id="KAF9788316.1"/>
    </source>
</evidence>
<accession>A0A9P6L9E0</accession>
<proteinExistence type="predicted"/>
<dbReference type="OrthoDB" id="346839at2759"/>
<dbReference type="Proteomes" id="UP000736335">
    <property type="component" value="Unassembled WGS sequence"/>
</dbReference>
<dbReference type="PANTHER" id="PTHR19965:SF35">
    <property type="entry name" value="RNA ANNEALING PROTEIN YRA1"/>
    <property type="match status" value="1"/>
</dbReference>
<dbReference type="Gene3D" id="3.30.70.330">
    <property type="match status" value="1"/>
</dbReference>
<protein>
    <recommendedName>
        <fullName evidence="4">RRM domain-containing protein</fullName>
    </recommendedName>
</protein>
<evidence type="ECO:0000259" key="4">
    <source>
        <dbReference type="PROSITE" id="PS50102"/>
    </source>
</evidence>
<dbReference type="EMBL" id="WIUZ02000004">
    <property type="protein sequence ID" value="KAF9788316.1"/>
    <property type="molecule type" value="Genomic_DNA"/>
</dbReference>
<dbReference type="InterPro" id="IPR051229">
    <property type="entry name" value="ALYREF_mRNA_export"/>
</dbReference>
<dbReference type="InterPro" id="IPR012677">
    <property type="entry name" value="Nucleotide-bd_a/b_plait_sf"/>
</dbReference>
<feature type="non-terminal residue" evidence="5">
    <location>
        <position position="254"/>
    </location>
</feature>
<evidence type="ECO:0000256" key="2">
    <source>
        <dbReference type="PROSITE-ProRule" id="PRU00176"/>
    </source>
</evidence>
<feature type="region of interest" description="Disordered" evidence="3">
    <location>
        <begin position="146"/>
        <end position="165"/>
    </location>
</feature>
<dbReference type="PANTHER" id="PTHR19965">
    <property type="entry name" value="RNA AND EXPORT FACTOR BINDING PROTEIN"/>
    <property type="match status" value="1"/>
</dbReference>
<gene>
    <name evidence="5" type="ORF">BJ322DRAFT_1048234</name>
</gene>
<name>A0A9P6L9E0_9AGAM</name>
<keyword evidence="1 2" id="KW-0694">RNA-binding</keyword>
<feature type="compositionally biased region" description="Basic residues" evidence="3">
    <location>
        <begin position="207"/>
        <end position="225"/>
    </location>
</feature>
<feature type="domain" description="RRM" evidence="4">
    <location>
        <begin position="62"/>
        <end position="141"/>
    </location>
</feature>
<dbReference type="PROSITE" id="PS50102">
    <property type="entry name" value="RRM"/>
    <property type="match status" value="1"/>
</dbReference>
<sequence>RFRSTTLLVLTMSPGGHHSRIHAYRTAKRAVIGAQAQGPSPAWKGGDRSGSGTPHTTKEPGSKILISRLPPDVTLQEVSDLFNKTVGPTKEVILFYNDKGLPKGMALVGFQRDADATLAADKYDGRFVDNKRPLRVEVIVNKDAAIPPKSSPATKVVPSQSSRPMSLLERMNIAPVKGPAPPKGPKQQTQKAPAPPAEVVTKPKAVPTKRKKTRKGPARLTKKRATAKDLDEEIDQYRAAVPHIGGDTNKMIFA</sequence>
<keyword evidence="6" id="KW-1185">Reference proteome</keyword>
<organism evidence="5 6">
    <name type="scientific">Thelephora terrestris</name>
    <dbReference type="NCBI Taxonomy" id="56493"/>
    <lineage>
        <taxon>Eukaryota</taxon>
        <taxon>Fungi</taxon>
        <taxon>Dikarya</taxon>
        <taxon>Basidiomycota</taxon>
        <taxon>Agaricomycotina</taxon>
        <taxon>Agaricomycetes</taxon>
        <taxon>Thelephorales</taxon>
        <taxon>Thelephoraceae</taxon>
        <taxon>Thelephora</taxon>
    </lineage>
</organism>
<dbReference type="AlphaFoldDB" id="A0A9P6L9E0"/>
<evidence type="ECO:0000313" key="6">
    <source>
        <dbReference type="Proteomes" id="UP000736335"/>
    </source>
</evidence>